<protein>
    <submittedName>
        <fullName evidence="12">Putative hemY protein</fullName>
    </submittedName>
</protein>
<evidence type="ECO:0000313" key="12">
    <source>
        <dbReference type="EMBL" id="EFY07675.1"/>
    </source>
</evidence>
<comment type="subcellular location">
    <subcellularLocation>
        <location evidence="2">Cell inner membrane</location>
        <topology evidence="2">Multi-pass membrane protein</topology>
    </subcellularLocation>
</comment>
<feature type="transmembrane region" description="Helical" evidence="10">
    <location>
        <begin position="40"/>
        <end position="68"/>
    </location>
</feature>
<evidence type="ECO:0000256" key="7">
    <source>
        <dbReference type="ARBA" id="ARBA00022989"/>
    </source>
</evidence>
<keyword evidence="6 10" id="KW-0812">Transmembrane</keyword>
<name>E8LII7_SUCHY</name>
<proteinExistence type="predicted"/>
<comment type="pathway">
    <text evidence="3">Porphyrin-containing compound metabolism; protoheme biosynthesis.</text>
</comment>
<keyword evidence="9" id="KW-0627">Porphyrin biosynthesis</keyword>
<dbReference type="Pfam" id="PF07219">
    <property type="entry name" value="HemY_N"/>
    <property type="match status" value="1"/>
</dbReference>
<dbReference type="InterPro" id="IPR011990">
    <property type="entry name" value="TPR-like_helical_dom_sf"/>
</dbReference>
<keyword evidence="5" id="KW-0997">Cell inner membrane</keyword>
<dbReference type="HOGENOM" id="CLU_037501_2_0_6"/>
<evidence type="ECO:0000256" key="10">
    <source>
        <dbReference type="SAM" id="Phobius"/>
    </source>
</evidence>
<dbReference type="UniPathway" id="UPA00252"/>
<evidence type="ECO:0000256" key="6">
    <source>
        <dbReference type="ARBA" id="ARBA00022692"/>
    </source>
</evidence>
<dbReference type="RefSeq" id="WP_009142725.1">
    <property type="nucleotide sequence ID" value="NZ_GL830961.1"/>
</dbReference>
<evidence type="ECO:0000256" key="9">
    <source>
        <dbReference type="ARBA" id="ARBA00023244"/>
    </source>
</evidence>
<reference evidence="12 13" key="1">
    <citation type="submission" date="2011-01" db="EMBL/GenBank/DDBJ databases">
        <authorList>
            <person name="Weinstock G."/>
            <person name="Sodergren E."/>
            <person name="Clifton S."/>
            <person name="Fulton L."/>
            <person name="Fulton B."/>
            <person name="Courtney L."/>
            <person name="Fronick C."/>
            <person name="Harrison M."/>
            <person name="Strong C."/>
            <person name="Farmer C."/>
            <person name="Delahaunty K."/>
            <person name="Markovic C."/>
            <person name="Hall O."/>
            <person name="Minx P."/>
            <person name="Tomlinson C."/>
            <person name="Mitreva M."/>
            <person name="Hou S."/>
            <person name="Chen J."/>
            <person name="Wollam A."/>
            <person name="Pepin K.H."/>
            <person name="Johnson M."/>
            <person name="Bhonagiri V."/>
            <person name="Zhang X."/>
            <person name="Suruliraj S."/>
            <person name="Warren W."/>
            <person name="Chinwalla A."/>
            <person name="Mardis E.R."/>
            <person name="Wilson R.K."/>
        </authorList>
    </citation>
    <scope>NUCLEOTIDE SEQUENCE [LARGE SCALE GENOMIC DNA]</scope>
    <source>
        <strain evidence="13">DSM 22608 / JCM 16073 / KCTC 15190 / YIT 12066</strain>
    </source>
</reference>
<evidence type="ECO:0000259" key="11">
    <source>
        <dbReference type="Pfam" id="PF07219"/>
    </source>
</evidence>
<dbReference type="NCBIfam" id="TIGR00540">
    <property type="entry name" value="TPR_hemY_coli"/>
    <property type="match status" value="1"/>
</dbReference>
<comment type="function">
    <text evidence="1">Involved in a late step of protoheme IX synthesis.</text>
</comment>
<evidence type="ECO:0000256" key="2">
    <source>
        <dbReference type="ARBA" id="ARBA00004429"/>
    </source>
</evidence>
<dbReference type="eggNOG" id="COG3071">
    <property type="taxonomic scope" value="Bacteria"/>
</dbReference>
<keyword evidence="7 10" id="KW-1133">Transmembrane helix</keyword>
<keyword evidence="13" id="KW-1185">Reference proteome</keyword>
<organism evidence="12 13">
    <name type="scientific">Succinatimonas hippei (strain DSM 22608 / JCM 16073 / KCTC 15190 / YIT 12066)</name>
    <dbReference type="NCBI Taxonomy" id="762983"/>
    <lineage>
        <taxon>Bacteria</taxon>
        <taxon>Pseudomonadati</taxon>
        <taxon>Pseudomonadota</taxon>
        <taxon>Gammaproteobacteria</taxon>
        <taxon>Aeromonadales</taxon>
        <taxon>Succinivibrionaceae</taxon>
        <taxon>Succinatimonas</taxon>
    </lineage>
</organism>
<accession>E8LII7</accession>
<dbReference type="Proteomes" id="UP000018458">
    <property type="component" value="Unassembled WGS sequence"/>
</dbReference>
<gene>
    <name evidence="12" type="ORF">HMPREF9444_00505</name>
</gene>
<dbReference type="STRING" id="762983.HMPREF9444_00505"/>
<evidence type="ECO:0000313" key="13">
    <source>
        <dbReference type="Proteomes" id="UP000018458"/>
    </source>
</evidence>
<dbReference type="SUPFAM" id="SSF48452">
    <property type="entry name" value="TPR-like"/>
    <property type="match status" value="1"/>
</dbReference>
<evidence type="ECO:0000256" key="3">
    <source>
        <dbReference type="ARBA" id="ARBA00004744"/>
    </source>
</evidence>
<evidence type="ECO:0000256" key="5">
    <source>
        <dbReference type="ARBA" id="ARBA00022519"/>
    </source>
</evidence>
<dbReference type="GO" id="GO:0006779">
    <property type="term" value="P:porphyrin-containing compound biosynthetic process"/>
    <property type="evidence" value="ECO:0007669"/>
    <property type="project" value="UniProtKB-KW"/>
</dbReference>
<dbReference type="InterPro" id="IPR005254">
    <property type="entry name" value="Heme_biosyn_assoc_TPR_pro"/>
</dbReference>
<evidence type="ECO:0000256" key="8">
    <source>
        <dbReference type="ARBA" id="ARBA00023136"/>
    </source>
</evidence>
<comment type="caution">
    <text evidence="12">The sequence shown here is derived from an EMBL/GenBank/DDBJ whole genome shotgun (WGS) entry which is preliminary data.</text>
</comment>
<evidence type="ECO:0000256" key="1">
    <source>
        <dbReference type="ARBA" id="ARBA00002962"/>
    </source>
</evidence>
<evidence type="ECO:0000256" key="4">
    <source>
        <dbReference type="ARBA" id="ARBA00022475"/>
    </source>
</evidence>
<feature type="domain" description="HemY N-terminal" evidence="11">
    <location>
        <begin position="26"/>
        <end position="131"/>
    </location>
</feature>
<dbReference type="EMBL" id="AEVO01000023">
    <property type="protein sequence ID" value="EFY07675.1"/>
    <property type="molecule type" value="Genomic_DNA"/>
</dbReference>
<keyword evidence="8 10" id="KW-0472">Membrane</keyword>
<keyword evidence="4" id="KW-1003">Cell membrane</keyword>
<dbReference type="InterPro" id="IPR010817">
    <property type="entry name" value="HemY_N"/>
</dbReference>
<dbReference type="Gene3D" id="1.25.40.10">
    <property type="entry name" value="Tetratricopeptide repeat domain"/>
    <property type="match status" value="1"/>
</dbReference>
<dbReference type="GO" id="GO:0005886">
    <property type="term" value="C:plasma membrane"/>
    <property type="evidence" value="ECO:0007669"/>
    <property type="project" value="UniProtKB-SubCell"/>
</dbReference>
<dbReference type="OrthoDB" id="7067577at2"/>
<sequence>MIKICIALLVTCAAIFIGPYLADSQGYIHIATNDYIIEMSVVTGTVLTVIAFIIFYFAVNFVLSVMHLPHGASLMLKRRADKKQITWQNNAFIAYEEGDFKRTLALFNKAPKKDQIPTFTKFIAADAAFELGDYAKTTAILDEIEKSDPHAKVAVAIVRAKMNFKLGNVEAALETLQPLKLKDSSFISKISYQSLKNENDFEGLAEMAPRLISDKIIDDHEANNIYTAAFTQKLALLTKTNEALALRKLLPKKVRYILPINTQLLLKIDEFKDTNAVNKLACDLLSHNQDEPELYKAISNLQSALPKVREAVGKKLEMHAADDEAKCSMLKALAQLESNENLNEKACEHLLAAMQIKEDADICYRLALIYSKLRLFEKASQYFMRCC</sequence>
<dbReference type="GO" id="GO:0042168">
    <property type="term" value="P:heme metabolic process"/>
    <property type="evidence" value="ECO:0007669"/>
    <property type="project" value="InterPro"/>
</dbReference>
<dbReference type="AlphaFoldDB" id="E8LII7"/>